<gene>
    <name evidence="2" type="ORF">DI628_01310</name>
</gene>
<dbReference type="EMBL" id="VAFM01000001">
    <property type="protein sequence ID" value="TKW61297.1"/>
    <property type="molecule type" value="Genomic_DNA"/>
</dbReference>
<dbReference type="Proteomes" id="UP000320948">
    <property type="component" value="Unassembled WGS sequence"/>
</dbReference>
<protein>
    <submittedName>
        <fullName evidence="2">Uncharacterized protein</fullName>
    </submittedName>
</protein>
<comment type="caution">
    <text evidence="2">The sequence shown here is derived from an EMBL/GenBank/DDBJ whole genome shotgun (WGS) entry which is preliminary data.</text>
</comment>
<sequence length="114" mass="12783">MTDEPTPNTSQPQPAFYNLNIQIGPETYAKIQKAMEVSGTAEANNFINRSIMEHIKQIELAHSGTLLRTIDTVTFNSDAYFSAELHNAFEHGRQERESVQAAEPPRRPALTLVK</sequence>
<evidence type="ECO:0000256" key="1">
    <source>
        <dbReference type="SAM" id="MobiDB-lite"/>
    </source>
</evidence>
<evidence type="ECO:0000313" key="2">
    <source>
        <dbReference type="EMBL" id="TKW61297.1"/>
    </source>
</evidence>
<feature type="region of interest" description="Disordered" evidence="1">
    <location>
        <begin position="92"/>
        <end position="114"/>
    </location>
</feature>
<organism evidence="2 3">
    <name type="scientific">Blastochloris viridis</name>
    <name type="common">Rhodopseudomonas viridis</name>
    <dbReference type="NCBI Taxonomy" id="1079"/>
    <lineage>
        <taxon>Bacteria</taxon>
        <taxon>Pseudomonadati</taxon>
        <taxon>Pseudomonadota</taxon>
        <taxon>Alphaproteobacteria</taxon>
        <taxon>Hyphomicrobiales</taxon>
        <taxon>Blastochloridaceae</taxon>
        <taxon>Blastochloris</taxon>
    </lineage>
</organism>
<evidence type="ECO:0000313" key="3">
    <source>
        <dbReference type="Proteomes" id="UP000320948"/>
    </source>
</evidence>
<name>A0A6N4RC21_BLAVI</name>
<accession>A0A6N4RC21</accession>
<proteinExistence type="predicted"/>
<dbReference type="AlphaFoldDB" id="A0A6N4RC21"/>
<reference evidence="2 3" key="1">
    <citation type="journal article" date="2017" name="Nat. Commun.">
        <title>In situ click chemistry generation of cyclooxygenase-2 inhibitors.</title>
        <authorList>
            <person name="Bhardwaj A."/>
            <person name="Kaur J."/>
            <person name="Wuest M."/>
            <person name="Wuest F."/>
        </authorList>
    </citation>
    <scope>NUCLEOTIDE SEQUENCE [LARGE SCALE GENOMIC DNA]</scope>
    <source>
        <strain evidence="2">S2_018_000_R2_106</strain>
    </source>
</reference>